<dbReference type="RefSeq" id="WP_404749375.1">
    <property type="nucleotide sequence ID" value="NZ_JBJDQH010000178.1"/>
</dbReference>
<dbReference type="InterPro" id="IPR045851">
    <property type="entry name" value="AMP-bd_C_sf"/>
</dbReference>
<dbReference type="Gene3D" id="3.30.300.30">
    <property type="match status" value="1"/>
</dbReference>
<dbReference type="Gene3D" id="2.30.38.10">
    <property type="entry name" value="Luciferase, Domain 3"/>
    <property type="match status" value="1"/>
</dbReference>
<dbReference type="PROSITE" id="PS00012">
    <property type="entry name" value="PHOSPHOPANTETHEINE"/>
    <property type="match status" value="1"/>
</dbReference>
<dbReference type="PANTHER" id="PTHR45527:SF1">
    <property type="entry name" value="FATTY ACID SYNTHASE"/>
    <property type="match status" value="1"/>
</dbReference>
<comment type="caution">
    <text evidence="5">The sequence shown here is derived from an EMBL/GenBank/DDBJ whole genome shotgun (WGS) entry which is preliminary data.</text>
</comment>
<evidence type="ECO:0000259" key="4">
    <source>
        <dbReference type="PROSITE" id="PS50075"/>
    </source>
</evidence>
<evidence type="ECO:0000313" key="5">
    <source>
        <dbReference type="EMBL" id="MFK4273494.1"/>
    </source>
</evidence>
<feature type="domain" description="Carrier" evidence="4">
    <location>
        <begin position="534"/>
        <end position="583"/>
    </location>
</feature>
<dbReference type="InterPro" id="IPR006162">
    <property type="entry name" value="Ppantetheine_attach_site"/>
</dbReference>
<dbReference type="PROSITE" id="PS50075">
    <property type="entry name" value="CARRIER"/>
    <property type="match status" value="1"/>
</dbReference>
<dbReference type="EMBL" id="JBJDQH010000178">
    <property type="protein sequence ID" value="MFK4273494.1"/>
    <property type="molecule type" value="Genomic_DNA"/>
</dbReference>
<dbReference type="InterPro" id="IPR029058">
    <property type="entry name" value="AB_hydrolase_fold"/>
</dbReference>
<dbReference type="Pfam" id="PF13193">
    <property type="entry name" value="AMP-binding_C"/>
    <property type="match status" value="1"/>
</dbReference>
<feature type="non-terminal residue" evidence="5">
    <location>
        <position position="1"/>
    </location>
</feature>
<keyword evidence="2" id="KW-0597">Phosphoprotein</keyword>
<dbReference type="InterPro" id="IPR020845">
    <property type="entry name" value="AMP-binding_CS"/>
</dbReference>
<dbReference type="Gene3D" id="3.40.50.980">
    <property type="match status" value="2"/>
</dbReference>
<organism evidence="5 6">
    <name type="scientific">Streptomyces milbemycinicus</name>
    <dbReference type="NCBI Taxonomy" id="476552"/>
    <lineage>
        <taxon>Bacteria</taxon>
        <taxon>Bacillati</taxon>
        <taxon>Actinomycetota</taxon>
        <taxon>Actinomycetes</taxon>
        <taxon>Kitasatosporales</taxon>
        <taxon>Streptomycetaceae</taxon>
        <taxon>Streptomyces</taxon>
    </lineage>
</organism>
<evidence type="ECO:0000313" key="6">
    <source>
        <dbReference type="Proteomes" id="UP001620295"/>
    </source>
</evidence>
<dbReference type="PANTHER" id="PTHR45527">
    <property type="entry name" value="NONRIBOSOMAL PEPTIDE SYNTHETASE"/>
    <property type="match status" value="1"/>
</dbReference>
<dbReference type="SUPFAM" id="SSF56801">
    <property type="entry name" value="Acetyl-CoA synthetase-like"/>
    <property type="match status" value="1"/>
</dbReference>
<evidence type="ECO:0000256" key="2">
    <source>
        <dbReference type="ARBA" id="ARBA00022553"/>
    </source>
</evidence>
<feature type="region of interest" description="Disordered" evidence="3">
    <location>
        <begin position="321"/>
        <end position="343"/>
    </location>
</feature>
<keyword evidence="1" id="KW-0596">Phosphopantetheine</keyword>
<feature type="region of interest" description="Disordered" evidence="3">
    <location>
        <begin position="516"/>
        <end position="538"/>
    </location>
</feature>
<accession>A0ABW8M5N6</accession>
<reference evidence="5 6" key="1">
    <citation type="submission" date="2024-11" db="EMBL/GenBank/DDBJ databases">
        <title>The Natural Products Discovery Center: Release of the First 8490 Sequenced Strains for Exploring Actinobacteria Biosynthetic Diversity.</title>
        <authorList>
            <person name="Kalkreuter E."/>
            <person name="Kautsar S.A."/>
            <person name="Yang D."/>
            <person name="Bader C.D."/>
            <person name="Teijaro C.N."/>
            <person name="Fluegel L."/>
            <person name="Davis C.M."/>
            <person name="Simpson J.R."/>
            <person name="Lauterbach L."/>
            <person name="Steele A.D."/>
            <person name="Gui C."/>
            <person name="Meng S."/>
            <person name="Li G."/>
            <person name="Viehrig K."/>
            <person name="Ye F."/>
            <person name="Su P."/>
            <person name="Kiefer A.F."/>
            <person name="Nichols A."/>
            <person name="Cepeda A.J."/>
            <person name="Yan W."/>
            <person name="Fan B."/>
            <person name="Jiang Y."/>
            <person name="Adhikari A."/>
            <person name="Zheng C.-J."/>
            <person name="Schuster L."/>
            <person name="Cowan T.M."/>
            <person name="Smanski M.J."/>
            <person name="Chevrette M.G."/>
            <person name="De Carvalho L.P.S."/>
            <person name="Shen B."/>
        </authorList>
    </citation>
    <scope>NUCLEOTIDE SEQUENCE [LARGE SCALE GENOMIC DNA]</scope>
    <source>
        <strain evidence="5 6">NPDC020863</strain>
    </source>
</reference>
<dbReference type="InterPro" id="IPR010071">
    <property type="entry name" value="AA_adenyl_dom"/>
</dbReference>
<feature type="compositionally biased region" description="Low complexity" evidence="3">
    <location>
        <begin position="522"/>
        <end position="534"/>
    </location>
</feature>
<dbReference type="PROSITE" id="PS00455">
    <property type="entry name" value="AMP_BINDING"/>
    <property type="match status" value="1"/>
</dbReference>
<dbReference type="InterPro" id="IPR009081">
    <property type="entry name" value="PP-bd_ACP"/>
</dbReference>
<proteinExistence type="predicted"/>
<dbReference type="InterPro" id="IPR025110">
    <property type="entry name" value="AMP-bd_C"/>
</dbReference>
<dbReference type="Pfam" id="PF00501">
    <property type="entry name" value="AMP-binding"/>
    <property type="match status" value="1"/>
</dbReference>
<evidence type="ECO:0000256" key="3">
    <source>
        <dbReference type="SAM" id="MobiDB-lite"/>
    </source>
</evidence>
<dbReference type="Pfam" id="PF00550">
    <property type="entry name" value="PP-binding"/>
    <property type="match status" value="1"/>
</dbReference>
<feature type="compositionally biased region" description="Low complexity" evidence="3">
    <location>
        <begin position="331"/>
        <end position="343"/>
    </location>
</feature>
<evidence type="ECO:0000256" key="1">
    <source>
        <dbReference type="ARBA" id="ARBA00022450"/>
    </source>
</evidence>
<sequence>DAERHQVLTLWNDTAHPLPDTLLPQLFEAQVKRTPDAVAVVFEGQEVSYGELNARVNRLARYLIGRGAGPEHLVAVALPRSAELVITLLAILKTGAGYLPIDPDYPTDRIHYMLQDATPTLLVTDTTTSPTLPHLHNLPHTELDAPDTRAAITAHTSTDVEDADRSGGLLGQHPAYVIYTSGSTGHPKGVVIPHQALLNYVARCPHAYPSLTGATVLHASVSFDAGVTVLYGALICGGRVHITTLTPTTPHTHTEGDGPVTFMKLTPSHLPLLEHTTLQPTGQLMLGGEAVPTETVHTWQTQHPHTPVINHYGPTETTVGATDHPIPPPTTNTTPTTGTIPIGRPMWNTHTYVLDDTLRPVPPGVPGELYIAGTQLARGYLNRPTLTAQRFIPNPYGPPGTRMYRTGDLARWNTNGTLHYLGRTDTQTKIRGFRIEPAEIETALTTHHTITQAAVLVREDQPGDKRLTAYAVPANPEAGINTAHILRTLRDQLPDYMVPTTLITLDHLPLTPNGKLNHKALPTPHHTPTTTQRPPRTPREEILTQLFTETLGITQIGIDDNFFALGGHSLLATRLISRIRSAL</sequence>
<protein>
    <submittedName>
        <fullName evidence="5">Amino acid adenylation domain-containing protein</fullName>
    </submittedName>
</protein>
<feature type="non-terminal residue" evidence="5">
    <location>
        <position position="583"/>
    </location>
</feature>
<dbReference type="Proteomes" id="UP001620295">
    <property type="component" value="Unassembled WGS sequence"/>
</dbReference>
<dbReference type="Gene3D" id="3.40.50.1820">
    <property type="entry name" value="alpha/beta hydrolase"/>
    <property type="match status" value="1"/>
</dbReference>
<dbReference type="CDD" id="cd05930">
    <property type="entry name" value="A_NRPS"/>
    <property type="match status" value="1"/>
</dbReference>
<name>A0ABW8M5N6_9ACTN</name>
<keyword evidence="6" id="KW-1185">Reference proteome</keyword>
<gene>
    <name evidence="5" type="ORF">ACI2L5_52950</name>
</gene>
<dbReference type="NCBIfam" id="TIGR01733">
    <property type="entry name" value="AA-adenyl-dom"/>
    <property type="match status" value="1"/>
</dbReference>
<dbReference type="InterPro" id="IPR000873">
    <property type="entry name" value="AMP-dep_synth/lig_dom"/>
</dbReference>